<dbReference type="InterPro" id="IPR005064">
    <property type="entry name" value="BUG"/>
</dbReference>
<dbReference type="SUPFAM" id="SSF53850">
    <property type="entry name" value="Periplasmic binding protein-like II"/>
    <property type="match status" value="1"/>
</dbReference>
<dbReference type="Pfam" id="PF03401">
    <property type="entry name" value="TctC"/>
    <property type="match status" value="1"/>
</dbReference>
<dbReference type="Gene3D" id="3.40.190.10">
    <property type="entry name" value="Periplasmic binding protein-like II"/>
    <property type="match status" value="1"/>
</dbReference>
<feature type="region of interest" description="Disordered" evidence="2">
    <location>
        <begin position="60"/>
        <end position="84"/>
    </location>
</feature>
<organism evidence="3 4">
    <name type="scientific">Rhodobium orientis</name>
    <dbReference type="NCBI Taxonomy" id="34017"/>
    <lineage>
        <taxon>Bacteria</taxon>
        <taxon>Pseudomonadati</taxon>
        <taxon>Pseudomonadota</taxon>
        <taxon>Alphaproteobacteria</taxon>
        <taxon>Hyphomicrobiales</taxon>
        <taxon>Rhodobiaceae</taxon>
        <taxon>Rhodobium</taxon>
    </lineage>
</organism>
<evidence type="ECO:0000256" key="1">
    <source>
        <dbReference type="ARBA" id="ARBA00006987"/>
    </source>
</evidence>
<dbReference type="Proteomes" id="UP000249299">
    <property type="component" value="Unassembled WGS sequence"/>
</dbReference>
<comment type="caution">
    <text evidence="3">The sequence shown here is derived from an EMBL/GenBank/DDBJ whole genome shotgun (WGS) entry which is preliminary data.</text>
</comment>
<evidence type="ECO:0000313" key="4">
    <source>
        <dbReference type="Proteomes" id="UP000249299"/>
    </source>
</evidence>
<protein>
    <recommendedName>
        <fullName evidence="5">Tripartite tricarboxylate transporter substrate binding protein</fullName>
    </recommendedName>
</protein>
<dbReference type="CDD" id="cd07012">
    <property type="entry name" value="PBP2_Bug_TTT"/>
    <property type="match status" value="1"/>
</dbReference>
<proteinExistence type="inferred from homology"/>
<accession>A0A327JRE1</accession>
<evidence type="ECO:0000313" key="3">
    <source>
        <dbReference type="EMBL" id="RAI25948.1"/>
    </source>
</evidence>
<evidence type="ECO:0008006" key="5">
    <source>
        <dbReference type="Google" id="ProtNLM"/>
    </source>
</evidence>
<name>A0A327JRE1_9HYPH</name>
<dbReference type="PANTHER" id="PTHR42928:SF3">
    <property type="entry name" value="UPF0065 PROTEIN YFLP"/>
    <property type="match status" value="1"/>
</dbReference>
<keyword evidence="4" id="KW-1185">Reference proteome</keyword>
<dbReference type="Gene3D" id="3.40.190.150">
    <property type="entry name" value="Bordetella uptake gene, domain 1"/>
    <property type="match status" value="1"/>
</dbReference>
<gene>
    <name evidence="3" type="ORF">CH339_16040</name>
</gene>
<dbReference type="AlphaFoldDB" id="A0A327JRE1"/>
<dbReference type="PANTHER" id="PTHR42928">
    <property type="entry name" value="TRICARBOXYLATE-BINDING PROTEIN"/>
    <property type="match status" value="1"/>
</dbReference>
<comment type="similarity">
    <text evidence="1">Belongs to the UPF0065 (bug) family.</text>
</comment>
<reference evidence="3 4" key="1">
    <citation type="submission" date="2017-07" db="EMBL/GenBank/DDBJ databases">
        <title>Draft Genome Sequences of Select Purple Nonsulfur Bacteria.</title>
        <authorList>
            <person name="Lasarre B."/>
            <person name="Mckinlay J.B."/>
        </authorList>
    </citation>
    <scope>NUCLEOTIDE SEQUENCE [LARGE SCALE GENOMIC DNA]</scope>
    <source>
        <strain evidence="3 4">DSM 11290</strain>
    </source>
</reference>
<dbReference type="EMBL" id="NPEV01000038">
    <property type="protein sequence ID" value="RAI25948.1"/>
    <property type="molecule type" value="Genomic_DNA"/>
</dbReference>
<sequence length="453" mass="47715">MSGSDGRLGLNFGRGVCGSGLTLFRAWRDRLAAPHPGKNRRQRANWPIPAAERPFRHDGLRAVPNGPRPASYAAPGPGETKRPRAREMAPVVSHRPVAEAGALCVLCIMWPYKNALDSIRTPCFHHAYKIGKTANCCDREEPKMKRSFRNLACFGLALAVMSGPALAEFPEKEVTITVGFGPGGGVDTITRAASDALSESLGQPIVVQNQPGAGGGLALTALKAKPADGYHLAAAISTTVSFDPHSANVSYGIDDFTYIGAFGVFPEALVALPSRGWKNFSDVIAAAKKAENGLTYASTTSLDRVVMKSISAKEGVTLKPVPTKGGAEAVAEVLGGHVDYAYSSGAYYAQAKAGELMVLAGLGTDPVPGFESAPTLKSLGYDISSVNMVIYVAPAGIPDEAKAELVKAFEAAATSKTVLDILAKRNMGSYILTGDDFDKQIRAQSAQFKAAME</sequence>
<dbReference type="InterPro" id="IPR042100">
    <property type="entry name" value="Bug_dom1"/>
</dbReference>
<evidence type="ECO:0000256" key="2">
    <source>
        <dbReference type="SAM" id="MobiDB-lite"/>
    </source>
</evidence>